<evidence type="ECO:0000313" key="3">
    <source>
        <dbReference type="Proteomes" id="UP001152300"/>
    </source>
</evidence>
<reference evidence="2" key="1">
    <citation type="submission" date="2022-11" db="EMBL/GenBank/DDBJ databases">
        <title>Genome Resource of Sclerotinia nivalis Strain SnTB1, a Plant Pathogen Isolated from American Ginseng.</title>
        <authorList>
            <person name="Fan S."/>
        </authorList>
    </citation>
    <scope>NUCLEOTIDE SEQUENCE</scope>
    <source>
        <strain evidence="2">SnTB1</strain>
    </source>
</reference>
<evidence type="ECO:0000256" key="1">
    <source>
        <dbReference type="SAM" id="MobiDB-lite"/>
    </source>
</evidence>
<feature type="compositionally biased region" description="Polar residues" evidence="1">
    <location>
        <begin position="116"/>
        <end position="126"/>
    </location>
</feature>
<feature type="compositionally biased region" description="Low complexity" evidence="1">
    <location>
        <begin position="74"/>
        <end position="88"/>
    </location>
</feature>
<gene>
    <name evidence="2" type="ORF">OCU04_003504</name>
</gene>
<dbReference type="AlphaFoldDB" id="A0A9X0AS52"/>
<organism evidence="2 3">
    <name type="scientific">Sclerotinia nivalis</name>
    <dbReference type="NCBI Taxonomy" id="352851"/>
    <lineage>
        <taxon>Eukaryota</taxon>
        <taxon>Fungi</taxon>
        <taxon>Dikarya</taxon>
        <taxon>Ascomycota</taxon>
        <taxon>Pezizomycotina</taxon>
        <taxon>Leotiomycetes</taxon>
        <taxon>Helotiales</taxon>
        <taxon>Sclerotiniaceae</taxon>
        <taxon>Sclerotinia</taxon>
    </lineage>
</organism>
<name>A0A9X0AS52_9HELO</name>
<dbReference type="Proteomes" id="UP001152300">
    <property type="component" value="Unassembled WGS sequence"/>
</dbReference>
<accession>A0A9X0AS52</accession>
<sequence length="126" mass="13671">MVRETCLAVGIQIIGRIVSEILSAGYETPPQGITKTSHDDFQRAEKLLTFFSRVAKRKTAPNPVPSKPGDKLTAEASASSSRNSASDASRNKKRSFTSDATQGSAPDAAQIKRLPVQNQWREPSTQ</sequence>
<proteinExistence type="predicted"/>
<feature type="region of interest" description="Disordered" evidence="1">
    <location>
        <begin position="56"/>
        <end position="126"/>
    </location>
</feature>
<protein>
    <submittedName>
        <fullName evidence="2">Uncharacterized protein</fullName>
    </submittedName>
</protein>
<comment type="caution">
    <text evidence="2">The sequence shown here is derived from an EMBL/GenBank/DDBJ whole genome shotgun (WGS) entry which is preliminary data.</text>
</comment>
<keyword evidence="3" id="KW-1185">Reference proteome</keyword>
<evidence type="ECO:0000313" key="2">
    <source>
        <dbReference type="EMBL" id="KAJ8067919.1"/>
    </source>
</evidence>
<dbReference type="EMBL" id="JAPEIS010000003">
    <property type="protein sequence ID" value="KAJ8067919.1"/>
    <property type="molecule type" value="Genomic_DNA"/>
</dbReference>